<evidence type="ECO:0000313" key="13">
    <source>
        <dbReference type="EMBL" id="QBZ60245.1"/>
    </source>
</evidence>
<evidence type="ECO:0000259" key="11">
    <source>
        <dbReference type="Pfam" id="PF07731"/>
    </source>
</evidence>
<keyword evidence="2" id="KW-0479">Metal-binding</keyword>
<evidence type="ECO:0000256" key="3">
    <source>
        <dbReference type="ARBA" id="ARBA00022729"/>
    </source>
</evidence>
<evidence type="ECO:0000256" key="8">
    <source>
        <dbReference type="SAM" id="MobiDB-lite"/>
    </source>
</evidence>
<protein>
    <recommendedName>
        <fullName evidence="15">Laccase-1</fullName>
    </recommendedName>
</protein>
<dbReference type="GO" id="GO:0005507">
    <property type="term" value="F:copper ion binding"/>
    <property type="evidence" value="ECO:0007669"/>
    <property type="project" value="InterPro"/>
</dbReference>
<dbReference type="Pfam" id="PF07732">
    <property type="entry name" value="Cu-oxidase_3"/>
    <property type="match status" value="1"/>
</dbReference>
<evidence type="ECO:0008006" key="15">
    <source>
        <dbReference type="Google" id="ProtNLM"/>
    </source>
</evidence>
<dbReference type="Gene3D" id="2.60.40.420">
    <property type="entry name" value="Cupredoxins - blue copper proteins"/>
    <property type="match status" value="3"/>
</dbReference>
<dbReference type="SUPFAM" id="SSF49503">
    <property type="entry name" value="Cupredoxins"/>
    <property type="match status" value="3"/>
</dbReference>
<dbReference type="InterPro" id="IPR001117">
    <property type="entry name" value="Cu-oxidase_2nd"/>
</dbReference>
<dbReference type="CDD" id="cd13876">
    <property type="entry name" value="CuRO_2_Abr2_like"/>
    <property type="match status" value="1"/>
</dbReference>
<dbReference type="CDD" id="cd13850">
    <property type="entry name" value="CuRO_1_Abr2_like"/>
    <property type="match status" value="1"/>
</dbReference>
<sequence length="640" mass="70795">MHLIQSLVWALPLALPLVTADIEDVGDKPRKFEYTITWEKGSPDGFEREMAFINGRFPGPVVEANQGDNIEIVVTNQMPFNTTIHWHGIEQKGTPWSDGVPGLTQRYIMPGKNFTYKWKAEQYGSYWYHAHARGQIDDGLYGGIIIHPSNTTQDSLSLIARNASQLAAMRAAVRNVQPIILSDWRHLKSMDAWQINVDSKLETPCYDSLLVNGKGQVNCWSQQKINQLTNGIQRRFLQTANMQQMTAKGCLPAKAVQMTFARNMPGNLSAIPKEVFDVCTPTQGQQSVIKVKQAAGATEYWQAFDIVGTFGLVNAAVSMDEHPMYVYAVDGGYIQPQLVQAISVSNADRYSVLVKVDRPGDYTLRVASNSVIQMMSVTATVRILGANSAETADGSDNYITPTSANATSASGSSPAPSNVRRQLPGASSTPYINDVGQGTSQSVTFFSQNNQRQYPADPPGQTVAQTFKMQLRHDGSAYKWALNDTIYPLNADDAYPVLFKPPVNRQDGTTITTRNNTWVDFIFESSTFPTPPHPVHKHGTHMYLIGSGQGNFTWNTVAEAARANPGRFNLQNPPKRDSFQSVPAVVQPSWIAVRYFSSDPGPWLMHCHIQTHLEGGMAMAIIEGPEVWPATPETYLNYDQ</sequence>
<dbReference type="Pfam" id="PF07731">
    <property type="entry name" value="Cu-oxidase_2"/>
    <property type="match status" value="1"/>
</dbReference>
<dbReference type="InterPro" id="IPR033138">
    <property type="entry name" value="Cu_oxidase_CS"/>
</dbReference>
<gene>
    <name evidence="13" type="ORF">PoMZ_07184</name>
</gene>
<accession>A0A4P7NEH4</accession>
<dbReference type="Proteomes" id="UP000294847">
    <property type="component" value="Chromosome 4"/>
</dbReference>
<keyword evidence="4" id="KW-0677">Repeat</keyword>
<dbReference type="CDD" id="cd13898">
    <property type="entry name" value="CuRO_3_Abr2_like"/>
    <property type="match status" value="1"/>
</dbReference>
<dbReference type="InterPro" id="IPR008972">
    <property type="entry name" value="Cupredoxin"/>
</dbReference>
<evidence type="ECO:0000259" key="10">
    <source>
        <dbReference type="Pfam" id="PF00394"/>
    </source>
</evidence>
<name>A0A4P7NEH4_PYROR</name>
<feature type="region of interest" description="Disordered" evidence="8">
    <location>
        <begin position="392"/>
        <end position="430"/>
    </location>
</feature>
<evidence type="ECO:0000256" key="6">
    <source>
        <dbReference type="ARBA" id="ARBA00023008"/>
    </source>
</evidence>
<dbReference type="PANTHER" id="PTHR11709">
    <property type="entry name" value="MULTI-COPPER OXIDASE"/>
    <property type="match status" value="1"/>
</dbReference>
<organism evidence="13 14">
    <name type="scientific">Pyricularia oryzae</name>
    <name type="common">Rice blast fungus</name>
    <name type="synonym">Magnaporthe oryzae</name>
    <dbReference type="NCBI Taxonomy" id="318829"/>
    <lineage>
        <taxon>Eukaryota</taxon>
        <taxon>Fungi</taxon>
        <taxon>Dikarya</taxon>
        <taxon>Ascomycota</taxon>
        <taxon>Pezizomycotina</taxon>
        <taxon>Sordariomycetes</taxon>
        <taxon>Sordariomycetidae</taxon>
        <taxon>Magnaporthales</taxon>
        <taxon>Pyriculariaceae</taxon>
        <taxon>Pyricularia</taxon>
    </lineage>
</organism>
<evidence type="ECO:0000256" key="4">
    <source>
        <dbReference type="ARBA" id="ARBA00022737"/>
    </source>
</evidence>
<feature type="domain" description="Plastocyanin-like" evidence="12">
    <location>
        <begin position="36"/>
        <end position="150"/>
    </location>
</feature>
<keyword evidence="5" id="KW-0560">Oxidoreductase</keyword>
<comment type="similarity">
    <text evidence="1">Belongs to the multicopper oxidase family.</text>
</comment>
<keyword evidence="7" id="KW-0325">Glycoprotein</keyword>
<feature type="compositionally biased region" description="Low complexity" evidence="8">
    <location>
        <begin position="400"/>
        <end position="418"/>
    </location>
</feature>
<dbReference type="Pfam" id="PF00394">
    <property type="entry name" value="Cu-oxidase"/>
    <property type="match status" value="1"/>
</dbReference>
<evidence type="ECO:0000256" key="9">
    <source>
        <dbReference type="SAM" id="SignalP"/>
    </source>
</evidence>
<dbReference type="PANTHER" id="PTHR11709:SF488">
    <property type="entry name" value="LACCASE-RELATED"/>
    <property type="match status" value="1"/>
</dbReference>
<feature type="chain" id="PRO_5020758896" description="Laccase-1" evidence="9">
    <location>
        <begin position="21"/>
        <end position="640"/>
    </location>
</feature>
<dbReference type="AlphaFoldDB" id="A0A4P7NEH4"/>
<evidence type="ECO:0000259" key="12">
    <source>
        <dbReference type="Pfam" id="PF07732"/>
    </source>
</evidence>
<dbReference type="PROSITE" id="PS00079">
    <property type="entry name" value="MULTICOPPER_OXIDASE1"/>
    <property type="match status" value="1"/>
</dbReference>
<dbReference type="InterPro" id="IPR011707">
    <property type="entry name" value="Cu-oxidase-like_N"/>
</dbReference>
<evidence type="ECO:0000256" key="7">
    <source>
        <dbReference type="ARBA" id="ARBA00023180"/>
    </source>
</evidence>
<feature type="signal peptide" evidence="9">
    <location>
        <begin position="1"/>
        <end position="20"/>
    </location>
</feature>
<dbReference type="InterPro" id="IPR002355">
    <property type="entry name" value="Cu_oxidase_Cu_BS"/>
</dbReference>
<evidence type="ECO:0000256" key="2">
    <source>
        <dbReference type="ARBA" id="ARBA00022723"/>
    </source>
</evidence>
<feature type="domain" description="Plastocyanin-like" evidence="10">
    <location>
        <begin position="178"/>
        <end position="383"/>
    </location>
</feature>
<reference evidence="13 14" key="1">
    <citation type="journal article" date="2019" name="Mol. Biol. Evol.">
        <title>Blast fungal genomes show frequent chromosomal changes, gene gains and losses, and effector gene turnover.</title>
        <authorList>
            <person name="Gomez Luciano L.B."/>
            <person name="Jason Tsai I."/>
            <person name="Chuma I."/>
            <person name="Tosa Y."/>
            <person name="Chen Y.H."/>
            <person name="Li J.Y."/>
            <person name="Li M.Y."/>
            <person name="Jade Lu M.Y."/>
            <person name="Nakayashiki H."/>
            <person name="Li W.H."/>
        </authorList>
    </citation>
    <scope>NUCLEOTIDE SEQUENCE [LARGE SCALE GENOMIC DNA]</scope>
    <source>
        <strain evidence="13">MZ5-1-6</strain>
    </source>
</reference>
<dbReference type="FunFam" id="2.60.40.420:FF:000036">
    <property type="entry name" value="L-ascorbate oxidase"/>
    <property type="match status" value="1"/>
</dbReference>
<evidence type="ECO:0000256" key="5">
    <source>
        <dbReference type="ARBA" id="ARBA00023002"/>
    </source>
</evidence>
<evidence type="ECO:0000256" key="1">
    <source>
        <dbReference type="ARBA" id="ARBA00010609"/>
    </source>
</evidence>
<dbReference type="PROSITE" id="PS00080">
    <property type="entry name" value="MULTICOPPER_OXIDASE2"/>
    <property type="match status" value="1"/>
</dbReference>
<proteinExistence type="inferred from homology"/>
<dbReference type="InterPro" id="IPR045087">
    <property type="entry name" value="Cu-oxidase_fam"/>
</dbReference>
<dbReference type="InterPro" id="IPR011706">
    <property type="entry name" value="Cu-oxidase_C"/>
</dbReference>
<keyword evidence="6" id="KW-0186">Copper</keyword>
<keyword evidence="3 9" id="KW-0732">Signal</keyword>
<dbReference type="GO" id="GO:0016491">
    <property type="term" value="F:oxidoreductase activity"/>
    <property type="evidence" value="ECO:0007669"/>
    <property type="project" value="UniProtKB-KW"/>
</dbReference>
<evidence type="ECO:0000313" key="14">
    <source>
        <dbReference type="Proteomes" id="UP000294847"/>
    </source>
</evidence>
<feature type="domain" description="Plastocyanin-like" evidence="11">
    <location>
        <begin position="505"/>
        <end position="625"/>
    </location>
</feature>
<dbReference type="EMBL" id="CP034207">
    <property type="protein sequence ID" value="QBZ60245.1"/>
    <property type="molecule type" value="Genomic_DNA"/>
</dbReference>